<gene>
    <name evidence="2" type="ORF">J8273_6895</name>
</gene>
<dbReference type="Proteomes" id="UP000717585">
    <property type="component" value="Unassembled WGS sequence"/>
</dbReference>
<accession>A0A8J6B7U6</accession>
<dbReference type="InterPro" id="IPR027417">
    <property type="entry name" value="P-loop_NTPase"/>
</dbReference>
<name>A0A8J6B7U6_9EUKA</name>
<evidence type="ECO:0000313" key="2">
    <source>
        <dbReference type="EMBL" id="KAG9391827.1"/>
    </source>
</evidence>
<sequence length="168" mass="18930">MEDQQFKIVLVGAQKAGKSAFIERFQAGTFSSKYTRTLESAFIEKYIKMENNNHAMFRLWVFSGNERIRPLLDTFFPGTHAAVICYDINNRESFTEMSYWYNELVRLCPEAMIFLMGCKNDLRGAASVLESQGLQQAAAWNGVHLLSSAQTGEGVDEAVNIIVKKITG</sequence>
<dbReference type="NCBIfam" id="TIGR00231">
    <property type="entry name" value="small_GTP"/>
    <property type="match status" value="1"/>
</dbReference>
<organism evidence="2 3">
    <name type="scientific">Carpediemonas membranifera</name>
    <dbReference type="NCBI Taxonomy" id="201153"/>
    <lineage>
        <taxon>Eukaryota</taxon>
        <taxon>Metamonada</taxon>
        <taxon>Carpediemonas-like organisms</taxon>
        <taxon>Carpediemonas</taxon>
    </lineage>
</organism>
<dbReference type="GO" id="GO:0003924">
    <property type="term" value="F:GTPase activity"/>
    <property type="evidence" value="ECO:0007669"/>
    <property type="project" value="InterPro"/>
</dbReference>
<dbReference type="Gene3D" id="3.40.50.300">
    <property type="entry name" value="P-loop containing nucleotide triphosphate hydrolases"/>
    <property type="match status" value="1"/>
</dbReference>
<evidence type="ECO:0000313" key="3">
    <source>
        <dbReference type="Proteomes" id="UP000717585"/>
    </source>
</evidence>
<dbReference type="SMART" id="SM00173">
    <property type="entry name" value="RAS"/>
    <property type="match status" value="1"/>
</dbReference>
<dbReference type="InterPro" id="IPR005225">
    <property type="entry name" value="Small_GTP-bd"/>
</dbReference>
<evidence type="ECO:0000256" key="1">
    <source>
        <dbReference type="ARBA" id="ARBA00022741"/>
    </source>
</evidence>
<comment type="caution">
    <text evidence="2">The sequence shown here is derived from an EMBL/GenBank/DDBJ whole genome shotgun (WGS) entry which is preliminary data.</text>
</comment>
<dbReference type="SMART" id="SM00175">
    <property type="entry name" value="RAB"/>
    <property type="match status" value="1"/>
</dbReference>
<dbReference type="GO" id="GO:0005525">
    <property type="term" value="F:GTP binding"/>
    <property type="evidence" value="ECO:0007669"/>
    <property type="project" value="InterPro"/>
</dbReference>
<dbReference type="CDD" id="cd00154">
    <property type="entry name" value="Rab"/>
    <property type="match status" value="1"/>
</dbReference>
<keyword evidence="1" id="KW-0547">Nucleotide-binding</keyword>
<dbReference type="Pfam" id="PF00071">
    <property type="entry name" value="Ras"/>
    <property type="match status" value="1"/>
</dbReference>
<dbReference type="PRINTS" id="PR00449">
    <property type="entry name" value="RASTRNSFRMNG"/>
</dbReference>
<dbReference type="SMART" id="SM00174">
    <property type="entry name" value="RHO"/>
    <property type="match status" value="1"/>
</dbReference>
<dbReference type="PROSITE" id="PS51419">
    <property type="entry name" value="RAB"/>
    <property type="match status" value="1"/>
</dbReference>
<keyword evidence="3" id="KW-1185">Reference proteome</keyword>
<dbReference type="PANTHER" id="PTHR47978">
    <property type="match status" value="1"/>
</dbReference>
<reference evidence="2" key="1">
    <citation type="submission" date="2021-05" db="EMBL/GenBank/DDBJ databases">
        <title>A free-living protist that lacks canonical eukaryotic 1 DNA replication and segregation systems.</title>
        <authorList>
            <person name="Salas-Leiva D.E."/>
            <person name="Tromer E.C."/>
            <person name="Curtis B.A."/>
            <person name="Jerlstrom-Hultqvist J."/>
            <person name="Kolisko M."/>
            <person name="Yi Z."/>
            <person name="Salas-Leiva J.S."/>
            <person name="Gallot-Lavallee L."/>
            <person name="Kops G.J.P.L."/>
            <person name="Archibald J.M."/>
            <person name="Simpson A.G.B."/>
            <person name="Roger A.J."/>
        </authorList>
    </citation>
    <scope>NUCLEOTIDE SEQUENCE</scope>
    <source>
        <strain evidence="2">BICM</strain>
    </source>
</reference>
<dbReference type="PROSITE" id="PS51421">
    <property type="entry name" value="RAS"/>
    <property type="match status" value="1"/>
</dbReference>
<proteinExistence type="predicted"/>
<dbReference type="InterPro" id="IPR001806">
    <property type="entry name" value="Small_GTPase"/>
</dbReference>
<protein>
    <submittedName>
        <fullName evidence="2">Small GTPase superfamily</fullName>
    </submittedName>
</protein>
<dbReference type="EMBL" id="JAHDYR010000049">
    <property type="protein sequence ID" value="KAG9391827.1"/>
    <property type="molecule type" value="Genomic_DNA"/>
</dbReference>
<dbReference type="AlphaFoldDB" id="A0A8J6B7U6"/>
<dbReference type="SUPFAM" id="SSF52540">
    <property type="entry name" value="P-loop containing nucleoside triphosphate hydrolases"/>
    <property type="match status" value="1"/>
</dbReference>
<dbReference type="OrthoDB" id="26525at2759"/>